<dbReference type="SUPFAM" id="SSF51690">
    <property type="entry name" value="Nicotinate/Quinolinate PRTase C-terminal domain-like"/>
    <property type="match status" value="1"/>
</dbReference>
<dbReference type="Pfam" id="PF02749">
    <property type="entry name" value="QRPTase_N"/>
    <property type="match status" value="1"/>
</dbReference>
<feature type="domain" description="Quinolinate phosphoribosyl transferase N-terminal" evidence="11">
    <location>
        <begin position="26"/>
        <end position="111"/>
    </location>
</feature>
<dbReference type="InterPro" id="IPR027277">
    <property type="entry name" value="NadC/ModD"/>
</dbReference>
<dbReference type="Proteomes" id="UP001370348">
    <property type="component" value="Chromosome"/>
</dbReference>
<gene>
    <name evidence="12" type="primary">nadC</name>
    <name evidence="12" type="ORF">LZC94_31640</name>
</gene>
<comment type="similarity">
    <text evidence="3 9">Belongs to the NadC/ModD family.</text>
</comment>
<evidence type="ECO:0000259" key="11">
    <source>
        <dbReference type="Pfam" id="PF02749"/>
    </source>
</evidence>
<dbReference type="Gene3D" id="3.90.1170.20">
    <property type="entry name" value="Quinolinate phosphoribosyl transferase, N-terminal domain"/>
    <property type="match status" value="1"/>
</dbReference>
<dbReference type="InterPro" id="IPR037128">
    <property type="entry name" value="Quinolinate_PRibosylTase_N_sf"/>
</dbReference>
<dbReference type="Pfam" id="PF01729">
    <property type="entry name" value="QRPTase_C"/>
    <property type="match status" value="1"/>
</dbReference>
<evidence type="ECO:0000256" key="1">
    <source>
        <dbReference type="ARBA" id="ARBA00003237"/>
    </source>
</evidence>
<protein>
    <recommendedName>
        <fullName evidence="4">nicotinate-nucleotide diphosphorylase (carboxylating)</fullName>
        <ecNumber evidence="4">2.4.2.19</ecNumber>
    </recommendedName>
    <alternativeName>
        <fullName evidence="8">Quinolinate phosphoribosyltransferase [decarboxylating]</fullName>
    </alternativeName>
</protein>
<name>A0ABZ2LT96_9BACT</name>
<dbReference type="CDD" id="cd01572">
    <property type="entry name" value="QPRTase"/>
    <property type="match status" value="1"/>
</dbReference>
<dbReference type="PANTHER" id="PTHR32179">
    <property type="entry name" value="NICOTINATE-NUCLEOTIDE PYROPHOSPHORYLASE [CARBOXYLATING]"/>
    <property type="match status" value="1"/>
</dbReference>
<evidence type="ECO:0000256" key="9">
    <source>
        <dbReference type="PIRNR" id="PIRNR006250"/>
    </source>
</evidence>
<evidence type="ECO:0000256" key="5">
    <source>
        <dbReference type="ARBA" id="ARBA00022642"/>
    </source>
</evidence>
<keyword evidence="7 9" id="KW-0808">Transferase</keyword>
<proteinExistence type="inferred from homology"/>
<dbReference type="InterPro" id="IPR004393">
    <property type="entry name" value="NadC"/>
</dbReference>
<dbReference type="PIRSF" id="PIRSF006250">
    <property type="entry name" value="NadC_ModD"/>
    <property type="match status" value="1"/>
</dbReference>
<evidence type="ECO:0000313" key="12">
    <source>
        <dbReference type="EMBL" id="WXB12390.1"/>
    </source>
</evidence>
<evidence type="ECO:0000256" key="2">
    <source>
        <dbReference type="ARBA" id="ARBA00004893"/>
    </source>
</evidence>
<dbReference type="InterPro" id="IPR002638">
    <property type="entry name" value="Quinolinate_PRibosylTrfase_C"/>
</dbReference>
<feature type="domain" description="Quinolinate phosphoribosyl transferase C-terminal" evidence="10">
    <location>
        <begin position="113"/>
        <end position="279"/>
    </location>
</feature>
<dbReference type="EC" id="2.4.2.19" evidence="4"/>
<dbReference type="EMBL" id="CP089984">
    <property type="protein sequence ID" value="WXB12390.1"/>
    <property type="molecule type" value="Genomic_DNA"/>
</dbReference>
<dbReference type="InterPro" id="IPR013785">
    <property type="entry name" value="Aldolase_TIM"/>
</dbReference>
<accession>A0ABZ2LT96</accession>
<comment type="function">
    <text evidence="1">Involved in the catabolism of quinolinic acid (QA).</text>
</comment>
<keyword evidence="13" id="KW-1185">Reference proteome</keyword>
<dbReference type="RefSeq" id="WP_394822012.1">
    <property type="nucleotide sequence ID" value="NZ_CP089984.1"/>
</dbReference>
<evidence type="ECO:0000256" key="3">
    <source>
        <dbReference type="ARBA" id="ARBA00009400"/>
    </source>
</evidence>
<dbReference type="GO" id="GO:0004514">
    <property type="term" value="F:nicotinate-nucleotide diphosphorylase (carboxylating) activity"/>
    <property type="evidence" value="ECO:0007669"/>
    <property type="project" value="UniProtKB-EC"/>
</dbReference>
<dbReference type="PANTHER" id="PTHR32179:SF3">
    <property type="entry name" value="NICOTINATE-NUCLEOTIDE PYROPHOSPHORYLASE [CARBOXYLATING]"/>
    <property type="match status" value="1"/>
</dbReference>
<dbReference type="InterPro" id="IPR036068">
    <property type="entry name" value="Nicotinate_pribotase-like_C"/>
</dbReference>
<sequence>MSFELPSVVVDKIVDLALYEDLAAGDLTTEACIDPEAEAVAHAVARKELVACGGPVYRRVFQRIHPLLEVTDAVEEGTLVKPGTRLWTVQGRARAILMGERTALNLVQRMCGIATLTRTYVSALPPGSRTRIIDTRKTTPGLRVLERYAVRAGGGKNHRDNLGSAVLIKDNHVVAAGGIKEAIRRARERSPHTGKVECEVDSLDQLDEALEAGADIVLLDNMSTADVIEGVRRARGKALVEASGSITLPRITELGQAGVDAISVGALTHSAPAADIGLDFE</sequence>
<evidence type="ECO:0000313" key="13">
    <source>
        <dbReference type="Proteomes" id="UP001370348"/>
    </source>
</evidence>
<evidence type="ECO:0000256" key="8">
    <source>
        <dbReference type="ARBA" id="ARBA00033102"/>
    </source>
</evidence>
<dbReference type="NCBIfam" id="TIGR00078">
    <property type="entry name" value="nadC"/>
    <property type="match status" value="1"/>
</dbReference>
<organism evidence="12 13">
    <name type="scientific">Pendulispora albinea</name>
    <dbReference type="NCBI Taxonomy" id="2741071"/>
    <lineage>
        <taxon>Bacteria</taxon>
        <taxon>Pseudomonadati</taxon>
        <taxon>Myxococcota</taxon>
        <taxon>Myxococcia</taxon>
        <taxon>Myxococcales</taxon>
        <taxon>Sorangiineae</taxon>
        <taxon>Pendulisporaceae</taxon>
        <taxon>Pendulispora</taxon>
    </lineage>
</organism>
<dbReference type="Gene3D" id="3.20.20.70">
    <property type="entry name" value="Aldolase class I"/>
    <property type="match status" value="1"/>
</dbReference>
<dbReference type="InterPro" id="IPR022412">
    <property type="entry name" value="Quinolinate_PRibosylTrfase_N"/>
</dbReference>
<evidence type="ECO:0000256" key="7">
    <source>
        <dbReference type="ARBA" id="ARBA00022679"/>
    </source>
</evidence>
<evidence type="ECO:0000256" key="4">
    <source>
        <dbReference type="ARBA" id="ARBA00011944"/>
    </source>
</evidence>
<comment type="pathway">
    <text evidence="2">Cofactor biosynthesis; NAD(+) biosynthesis; nicotinate D-ribonucleotide from quinolinate: step 1/1.</text>
</comment>
<evidence type="ECO:0000256" key="6">
    <source>
        <dbReference type="ARBA" id="ARBA00022676"/>
    </source>
</evidence>
<dbReference type="SUPFAM" id="SSF54675">
    <property type="entry name" value="Nicotinate/Quinolinate PRTase N-terminal domain-like"/>
    <property type="match status" value="1"/>
</dbReference>
<reference evidence="12 13" key="1">
    <citation type="submission" date="2021-12" db="EMBL/GenBank/DDBJ databases">
        <title>Discovery of the Pendulisporaceae a myxobacterial family with distinct sporulation behavior and unique specialized metabolism.</title>
        <authorList>
            <person name="Garcia R."/>
            <person name="Popoff A."/>
            <person name="Bader C.D."/>
            <person name="Loehr J."/>
            <person name="Walesch S."/>
            <person name="Walt C."/>
            <person name="Boldt J."/>
            <person name="Bunk B."/>
            <person name="Haeckl F.J.F.P.J."/>
            <person name="Gunesch A.P."/>
            <person name="Birkelbach J."/>
            <person name="Nuebel U."/>
            <person name="Pietschmann T."/>
            <person name="Bach T."/>
            <person name="Mueller R."/>
        </authorList>
    </citation>
    <scope>NUCLEOTIDE SEQUENCE [LARGE SCALE GENOMIC DNA]</scope>
    <source>
        <strain evidence="12 13">MSr11954</strain>
    </source>
</reference>
<evidence type="ECO:0000259" key="10">
    <source>
        <dbReference type="Pfam" id="PF01729"/>
    </source>
</evidence>
<keyword evidence="6 9" id="KW-0328">Glycosyltransferase</keyword>
<keyword evidence="5" id="KW-0662">Pyridine nucleotide biosynthesis</keyword>